<dbReference type="InterPro" id="IPR043605">
    <property type="entry name" value="DUF883_C"/>
</dbReference>
<protein>
    <submittedName>
        <fullName evidence="3">DUF883 domain-containing protein</fullName>
    </submittedName>
</protein>
<reference evidence="3 4" key="1">
    <citation type="submission" date="2019-06" db="EMBL/GenBank/DDBJ databases">
        <title>Paenimaribius caenipelagi gen. nov., sp. nov., isolated from a tidal flat.</title>
        <authorList>
            <person name="Yoon J.-H."/>
        </authorList>
    </citation>
    <scope>NUCLEOTIDE SEQUENCE [LARGE SCALE GENOMIC DNA]</scope>
    <source>
        <strain evidence="3 4">JBTF-M29</strain>
    </source>
</reference>
<organism evidence="3 4">
    <name type="scientific">Palleronia caenipelagi</name>
    <dbReference type="NCBI Taxonomy" id="2489174"/>
    <lineage>
        <taxon>Bacteria</taxon>
        <taxon>Pseudomonadati</taxon>
        <taxon>Pseudomonadota</taxon>
        <taxon>Alphaproteobacteria</taxon>
        <taxon>Rhodobacterales</taxon>
        <taxon>Roseobacteraceae</taxon>
        <taxon>Palleronia</taxon>
    </lineage>
</organism>
<dbReference type="AlphaFoldDB" id="A0A547Q5N4"/>
<feature type="domain" description="DUF883" evidence="2">
    <location>
        <begin position="69"/>
        <end position="91"/>
    </location>
</feature>
<dbReference type="EMBL" id="VFSV01000010">
    <property type="protein sequence ID" value="TRD21679.1"/>
    <property type="molecule type" value="Genomic_DNA"/>
</dbReference>
<dbReference type="OrthoDB" id="8373403at2"/>
<keyword evidence="1" id="KW-0175">Coiled coil</keyword>
<dbReference type="Proteomes" id="UP000318590">
    <property type="component" value="Unassembled WGS sequence"/>
</dbReference>
<dbReference type="Pfam" id="PF19029">
    <property type="entry name" value="DUF883_C"/>
    <property type="match status" value="1"/>
</dbReference>
<keyword evidence="4" id="KW-1185">Reference proteome</keyword>
<gene>
    <name evidence="3" type="ORF">FEV53_08030</name>
</gene>
<evidence type="ECO:0000259" key="2">
    <source>
        <dbReference type="Pfam" id="PF19029"/>
    </source>
</evidence>
<dbReference type="RefSeq" id="WP_142834289.1">
    <property type="nucleotide sequence ID" value="NZ_VFSV01000010.1"/>
</dbReference>
<accession>A0A547Q5N4</accession>
<evidence type="ECO:0000256" key="1">
    <source>
        <dbReference type="SAM" id="Coils"/>
    </source>
</evidence>
<proteinExistence type="predicted"/>
<comment type="caution">
    <text evidence="3">The sequence shown here is derived from an EMBL/GenBank/DDBJ whole genome shotgun (WGS) entry which is preliminary data.</text>
</comment>
<evidence type="ECO:0000313" key="3">
    <source>
        <dbReference type="EMBL" id="TRD21679.1"/>
    </source>
</evidence>
<name>A0A547Q5N4_9RHOB</name>
<evidence type="ECO:0000313" key="4">
    <source>
        <dbReference type="Proteomes" id="UP000318590"/>
    </source>
</evidence>
<sequence length="95" mass="10419">MSDRSVKIGNPTTDDLARQMETLKSDLAQLTELMGDLGKAKGQEMRAKAEFKAQELRHEAENQLGELEAYVSRNPLQAMGIAAGIGLLIGFMGRR</sequence>
<feature type="coiled-coil region" evidence="1">
    <location>
        <begin position="13"/>
        <end position="73"/>
    </location>
</feature>